<feature type="repeat" description="ARM" evidence="4">
    <location>
        <begin position="174"/>
        <end position="217"/>
    </location>
</feature>
<evidence type="ECO:0000256" key="5">
    <source>
        <dbReference type="SAM" id="MobiDB-lite"/>
    </source>
</evidence>
<dbReference type="EMBL" id="JAVRJZ010000019">
    <property type="protein sequence ID" value="KAK2708045.1"/>
    <property type="molecule type" value="Genomic_DNA"/>
</dbReference>
<evidence type="ECO:0000313" key="6">
    <source>
        <dbReference type="EMBL" id="KAK2708045.1"/>
    </source>
</evidence>
<dbReference type="Proteomes" id="UP001187531">
    <property type="component" value="Unassembled WGS sequence"/>
</dbReference>
<protein>
    <submittedName>
        <fullName evidence="6">Uncharacterized protein</fullName>
    </submittedName>
</protein>
<evidence type="ECO:0000313" key="7">
    <source>
        <dbReference type="Proteomes" id="UP001187531"/>
    </source>
</evidence>
<reference evidence="6" key="1">
    <citation type="submission" date="2023-07" db="EMBL/GenBank/DDBJ databases">
        <title>Chromosome-level genome assembly of Artemia franciscana.</title>
        <authorList>
            <person name="Jo E."/>
        </authorList>
    </citation>
    <scope>NUCLEOTIDE SEQUENCE</scope>
    <source>
        <tissue evidence="6">Whole body</tissue>
    </source>
</reference>
<evidence type="ECO:0000256" key="3">
    <source>
        <dbReference type="ARBA" id="ARBA00022927"/>
    </source>
</evidence>
<dbReference type="PANTHER" id="PTHR23316">
    <property type="entry name" value="IMPORTIN ALPHA"/>
    <property type="match status" value="1"/>
</dbReference>
<dbReference type="AlphaFoldDB" id="A0AA88L4W0"/>
<accession>A0AA88L4W0</accession>
<comment type="similarity">
    <text evidence="1">Belongs to the importin alpha family.</text>
</comment>
<keyword evidence="7" id="KW-1185">Reference proteome</keyword>
<sequence length="252" mass="27752">MKRKSNVYTSESADQEEGEVSDSDQSEDTNSEASEGETSDSDLDFALLTLPRKKKKLPSDTSSSESESETDSFPEESDLDQSEDSEIERRRDVETNRDEKRRDVEKAKKEEILFENKSLQELSGPFKLACKTLHQVANSAPTGDPESLVEAIRSVGDCLTFEELLPLDIISQSGILPVLVKALKTVENPNLQLEAAWVLTEIAKGTSAHKQAVFESGAVPTFIELLKSSHPNVSKLAVLALGNFASFNLIIY</sequence>
<feature type="compositionally biased region" description="Acidic residues" evidence="5">
    <location>
        <begin position="13"/>
        <end position="43"/>
    </location>
</feature>
<keyword evidence="3" id="KW-0653">Protein transport</keyword>
<evidence type="ECO:0000256" key="4">
    <source>
        <dbReference type="PROSITE-ProRule" id="PRU00259"/>
    </source>
</evidence>
<dbReference type="PROSITE" id="PS50176">
    <property type="entry name" value="ARM_REPEAT"/>
    <property type="match status" value="2"/>
</dbReference>
<evidence type="ECO:0000256" key="2">
    <source>
        <dbReference type="ARBA" id="ARBA00022448"/>
    </source>
</evidence>
<evidence type="ECO:0000256" key="1">
    <source>
        <dbReference type="ARBA" id="ARBA00010394"/>
    </source>
</evidence>
<feature type="compositionally biased region" description="Basic and acidic residues" evidence="5">
    <location>
        <begin position="87"/>
        <end position="103"/>
    </location>
</feature>
<dbReference type="Gene3D" id="1.25.10.10">
    <property type="entry name" value="Leucine-rich Repeat Variant"/>
    <property type="match status" value="1"/>
</dbReference>
<dbReference type="SUPFAM" id="SSF48371">
    <property type="entry name" value="ARM repeat"/>
    <property type="match status" value="1"/>
</dbReference>
<gene>
    <name evidence="6" type="ORF">QYM36_015662</name>
</gene>
<comment type="caution">
    <text evidence="6">The sequence shown here is derived from an EMBL/GenBank/DDBJ whole genome shotgun (WGS) entry which is preliminary data.</text>
</comment>
<feature type="compositionally biased region" description="Polar residues" evidence="5">
    <location>
        <begin position="1"/>
        <end position="12"/>
    </location>
</feature>
<dbReference type="InterPro" id="IPR011989">
    <property type="entry name" value="ARM-like"/>
</dbReference>
<proteinExistence type="inferred from homology"/>
<organism evidence="6 7">
    <name type="scientific">Artemia franciscana</name>
    <name type="common">Brine shrimp</name>
    <name type="synonym">Artemia sanfranciscana</name>
    <dbReference type="NCBI Taxonomy" id="6661"/>
    <lineage>
        <taxon>Eukaryota</taxon>
        <taxon>Metazoa</taxon>
        <taxon>Ecdysozoa</taxon>
        <taxon>Arthropoda</taxon>
        <taxon>Crustacea</taxon>
        <taxon>Branchiopoda</taxon>
        <taxon>Anostraca</taxon>
        <taxon>Artemiidae</taxon>
        <taxon>Artemia</taxon>
    </lineage>
</organism>
<dbReference type="GO" id="GO:0015031">
    <property type="term" value="P:protein transport"/>
    <property type="evidence" value="ECO:0007669"/>
    <property type="project" value="UniProtKB-KW"/>
</dbReference>
<keyword evidence="2" id="KW-0813">Transport</keyword>
<dbReference type="SMART" id="SM00185">
    <property type="entry name" value="ARM"/>
    <property type="match status" value="2"/>
</dbReference>
<dbReference type="InterPro" id="IPR016024">
    <property type="entry name" value="ARM-type_fold"/>
</dbReference>
<feature type="compositionally biased region" description="Acidic residues" evidence="5">
    <location>
        <begin position="66"/>
        <end position="86"/>
    </location>
</feature>
<dbReference type="InterPro" id="IPR000225">
    <property type="entry name" value="Armadillo"/>
</dbReference>
<feature type="region of interest" description="Disordered" evidence="5">
    <location>
        <begin position="1"/>
        <end position="103"/>
    </location>
</feature>
<dbReference type="Pfam" id="PF00514">
    <property type="entry name" value="Arm"/>
    <property type="match status" value="2"/>
</dbReference>
<feature type="repeat" description="ARM" evidence="4">
    <location>
        <begin position="217"/>
        <end position="245"/>
    </location>
</feature>
<name>A0AA88L4W0_ARTSF</name>